<comment type="caution">
    <text evidence="2">The sequence shown here is derived from an EMBL/GenBank/DDBJ whole genome shotgun (WGS) entry which is preliminary data.</text>
</comment>
<dbReference type="Proteomes" id="UP001162483">
    <property type="component" value="Unassembled WGS sequence"/>
</dbReference>
<evidence type="ECO:0000256" key="1">
    <source>
        <dbReference type="SAM" id="MobiDB-lite"/>
    </source>
</evidence>
<evidence type="ECO:0000313" key="2">
    <source>
        <dbReference type="EMBL" id="CAI9553621.1"/>
    </source>
</evidence>
<protein>
    <submittedName>
        <fullName evidence="2">Uncharacterized protein</fullName>
    </submittedName>
</protein>
<organism evidence="2 3">
    <name type="scientific">Staurois parvus</name>
    <dbReference type="NCBI Taxonomy" id="386267"/>
    <lineage>
        <taxon>Eukaryota</taxon>
        <taxon>Metazoa</taxon>
        <taxon>Chordata</taxon>
        <taxon>Craniata</taxon>
        <taxon>Vertebrata</taxon>
        <taxon>Euteleostomi</taxon>
        <taxon>Amphibia</taxon>
        <taxon>Batrachia</taxon>
        <taxon>Anura</taxon>
        <taxon>Neobatrachia</taxon>
        <taxon>Ranoidea</taxon>
        <taxon>Ranidae</taxon>
        <taxon>Staurois</taxon>
    </lineage>
</organism>
<name>A0ABN9C2L9_9NEOB</name>
<evidence type="ECO:0000313" key="3">
    <source>
        <dbReference type="Proteomes" id="UP001162483"/>
    </source>
</evidence>
<reference evidence="2" key="1">
    <citation type="submission" date="2023-05" db="EMBL/GenBank/DDBJ databases">
        <authorList>
            <person name="Stuckert A."/>
        </authorList>
    </citation>
    <scope>NUCLEOTIDE SEQUENCE</scope>
</reference>
<feature type="region of interest" description="Disordered" evidence="1">
    <location>
        <begin position="1"/>
        <end position="35"/>
    </location>
</feature>
<sequence>WVQETEPVLDRLPSQPSPRHYFLPPGSTEKADGLPPVFPDRPLLALPHCTVGAEPTACDTSLGEGTTQGQGQVDRNTRDFQWARSRGPCQLTVVSDVPTDRWL</sequence>
<dbReference type="EMBL" id="CATNWA010007232">
    <property type="protein sequence ID" value="CAI9553621.1"/>
    <property type="molecule type" value="Genomic_DNA"/>
</dbReference>
<gene>
    <name evidence="2" type="ORF">SPARVUS_LOCUS4070539</name>
</gene>
<accession>A0ABN9C2L9</accession>
<feature type="non-terminal residue" evidence="2">
    <location>
        <position position="1"/>
    </location>
</feature>
<proteinExistence type="predicted"/>
<keyword evidence="3" id="KW-1185">Reference proteome</keyword>